<dbReference type="InterPro" id="IPR013097">
    <property type="entry name" value="Dabb"/>
</dbReference>
<reference evidence="2" key="1">
    <citation type="journal article" date="2021" name="PeerJ">
        <title>Extensive microbial diversity within the chicken gut microbiome revealed by metagenomics and culture.</title>
        <authorList>
            <person name="Gilroy R."/>
            <person name="Ravi A."/>
            <person name="Getino M."/>
            <person name="Pursley I."/>
            <person name="Horton D.L."/>
            <person name="Alikhan N.F."/>
            <person name="Baker D."/>
            <person name="Gharbi K."/>
            <person name="Hall N."/>
            <person name="Watson M."/>
            <person name="Adriaenssens E.M."/>
            <person name="Foster-Nyarko E."/>
            <person name="Jarju S."/>
            <person name="Secka A."/>
            <person name="Antonio M."/>
            <person name="Oren A."/>
            <person name="Chaudhuri R.R."/>
            <person name="La Ragione R."/>
            <person name="Hildebrand F."/>
            <person name="Pallen M.J."/>
        </authorList>
    </citation>
    <scope>NUCLEOTIDE SEQUENCE</scope>
    <source>
        <strain evidence="2">ChiBcolR8-3208</strain>
    </source>
</reference>
<dbReference type="PROSITE" id="PS51502">
    <property type="entry name" value="S_R_A_B_BARREL"/>
    <property type="match status" value="1"/>
</dbReference>
<evidence type="ECO:0000313" key="2">
    <source>
        <dbReference type="EMBL" id="HJB38271.1"/>
    </source>
</evidence>
<dbReference type="PANTHER" id="PTHR37832:SF1">
    <property type="entry name" value="STRESS-RESPONSE A_B BARREL DOMAIN-CONTAINING PROTEIN"/>
    <property type="match status" value="1"/>
</dbReference>
<feature type="domain" description="Stress-response A/B barrel" evidence="1">
    <location>
        <begin position="2"/>
        <end position="101"/>
    </location>
</feature>
<dbReference type="PANTHER" id="PTHR37832">
    <property type="entry name" value="BLL2683 PROTEIN"/>
    <property type="match status" value="1"/>
</dbReference>
<comment type="caution">
    <text evidence="2">The sequence shown here is derived from an EMBL/GenBank/DDBJ whole genome shotgun (WGS) entry which is preliminary data.</text>
</comment>
<dbReference type="AlphaFoldDB" id="A0A9D2S017"/>
<gene>
    <name evidence="2" type="ORF">H9942_09435</name>
</gene>
<dbReference type="Proteomes" id="UP000824214">
    <property type="component" value="Unassembled WGS sequence"/>
</dbReference>
<evidence type="ECO:0000259" key="1">
    <source>
        <dbReference type="PROSITE" id="PS51502"/>
    </source>
</evidence>
<dbReference type="Pfam" id="PF07876">
    <property type="entry name" value="Dabb"/>
    <property type="match status" value="1"/>
</dbReference>
<name>A0A9D2S017_9FIRM</name>
<sequence>MIQHIVMFKFQETACGKTKAENLEEARQRMLALREQIPQIRGMEVRLAAPGSAPGNYDYILISQFDSMEELEIYQKHPAHVAFGKFVTELREPDGRACMDYQL</sequence>
<dbReference type="SUPFAM" id="SSF54909">
    <property type="entry name" value="Dimeric alpha+beta barrel"/>
    <property type="match status" value="1"/>
</dbReference>
<dbReference type="EMBL" id="DWXZ01000203">
    <property type="protein sequence ID" value="HJB38271.1"/>
    <property type="molecule type" value="Genomic_DNA"/>
</dbReference>
<organism evidence="2 3">
    <name type="scientific">Candidatus Acutalibacter ornithocaccae</name>
    <dbReference type="NCBI Taxonomy" id="2838416"/>
    <lineage>
        <taxon>Bacteria</taxon>
        <taxon>Bacillati</taxon>
        <taxon>Bacillota</taxon>
        <taxon>Clostridia</taxon>
        <taxon>Eubacteriales</taxon>
        <taxon>Acutalibacteraceae</taxon>
        <taxon>Acutalibacter</taxon>
    </lineage>
</organism>
<dbReference type="SMART" id="SM00886">
    <property type="entry name" value="Dabb"/>
    <property type="match status" value="1"/>
</dbReference>
<proteinExistence type="predicted"/>
<dbReference type="InterPro" id="IPR011008">
    <property type="entry name" value="Dimeric_a/b-barrel"/>
</dbReference>
<dbReference type="Gene3D" id="3.30.70.100">
    <property type="match status" value="1"/>
</dbReference>
<accession>A0A9D2S017</accession>
<evidence type="ECO:0000313" key="3">
    <source>
        <dbReference type="Proteomes" id="UP000824214"/>
    </source>
</evidence>
<reference evidence="2" key="2">
    <citation type="submission" date="2021-04" db="EMBL/GenBank/DDBJ databases">
        <authorList>
            <person name="Gilroy R."/>
        </authorList>
    </citation>
    <scope>NUCLEOTIDE SEQUENCE</scope>
    <source>
        <strain evidence="2">ChiBcolR8-3208</strain>
    </source>
</reference>
<protein>
    <submittedName>
        <fullName evidence="2">Dabb family protein</fullName>
    </submittedName>
</protein>